<dbReference type="EMBL" id="ATDL01000018">
    <property type="protein sequence ID" value="ERJ58181.1"/>
    <property type="molecule type" value="Genomic_DNA"/>
</dbReference>
<dbReference type="RefSeq" id="WP_021071663.1">
    <property type="nucleotide sequence ID" value="NZ_ATDL01000018.1"/>
</dbReference>
<name>U2H8Y2_9SPHI</name>
<reference evidence="1 2" key="1">
    <citation type="journal article" date="2013" name="Genome Announc.">
        <title>The Draft Genome Sequence of Sphingomonas paucimobilis Strain HER1398 (Proteobacteria), Host to the Giant PAU Phage, Indicates That It Is a Member of the Genus Sphingobacterium (Bacteroidetes).</title>
        <authorList>
            <person name="White R.A.III."/>
            <person name="Suttle C.A."/>
        </authorList>
    </citation>
    <scope>NUCLEOTIDE SEQUENCE [LARGE SCALE GENOMIC DNA]</scope>
    <source>
        <strain evidence="1 2">HER1398</strain>
    </source>
</reference>
<keyword evidence="2" id="KW-1185">Reference proteome</keyword>
<organism evidence="1 2">
    <name type="scientific">Sphingobacterium paucimobilis HER1398</name>
    <dbReference type="NCBI Taxonomy" id="1346330"/>
    <lineage>
        <taxon>Bacteria</taxon>
        <taxon>Pseudomonadati</taxon>
        <taxon>Bacteroidota</taxon>
        <taxon>Sphingobacteriia</taxon>
        <taxon>Sphingobacteriales</taxon>
        <taxon>Sphingobacteriaceae</taxon>
        <taxon>Sphingobacterium</taxon>
    </lineage>
</organism>
<protein>
    <submittedName>
        <fullName evidence="1">Uncharacterized protein</fullName>
    </submittedName>
</protein>
<evidence type="ECO:0000313" key="1">
    <source>
        <dbReference type="EMBL" id="ERJ58181.1"/>
    </source>
</evidence>
<proteinExistence type="predicted"/>
<evidence type="ECO:0000313" key="2">
    <source>
        <dbReference type="Proteomes" id="UP000016584"/>
    </source>
</evidence>
<accession>U2H8Y2</accession>
<gene>
    <name evidence="1" type="ORF">M472_05330</name>
</gene>
<dbReference type="AlphaFoldDB" id="U2H8Y2"/>
<sequence length="134" mass="15651">MKQNFDSVGVSDIETQILGLRPSERRLETDYLRAQPVQWINEHFDLTDRQSEQLQSIDSLYLQRIAAGVADSWDQGRLITFYMEEPTARQIVYQSPKDIIFSRQSKQSQTFGRQPSEALEQVAIWIRYRLPGTQ</sequence>
<comment type="caution">
    <text evidence="1">The sequence shown here is derived from an EMBL/GenBank/DDBJ whole genome shotgun (WGS) entry which is preliminary data.</text>
</comment>
<dbReference type="OrthoDB" id="710054at2"/>
<dbReference type="PATRIC" id="fig|1346330.5.peg.3526"/>
<dbReference type="Proteomes" id="UP000016584">
    <property type="component" value="Unassembled WGS sequence"/>
</dbReference>